<evidence type="ECO:0000256" key="2">
    <source>
        <dbReference type="ARBA" id="ARBA00022729"/>
    </source>
</evidence>
<dbReference type="AlphaFoldDB" id="A0A672GX24"/>
<reference evidence="5" key="3">
    <citation type="submission" date="2025-09" db="UniProtKB">
        <authorList>
            <consortium name="Ensembl"/>
        </authorList>
    </citation>
    <scope>IDENTIFICATION</scope>
</reference>
<dbReference type="Gene3D" id="2.120.10.30">
    <property type="entry name" value="TolB, C-terminal domain"/>
    <property type="match status" value="1"/>
</dbReference>
<dbReference type="GO" id="GO:0012505">
    <property type="term" value="C:endomembrane system"/>
    <property type="evidence" value="ECO:0007669"/>
    <property type="project" value="TreeGrafter"/>
</dbReference>
<dbReference type="FunCoup" id="A0A672GX24">
    <property type="interactions" value="3"/>
</dbReference>
<dbReference type="Pfam" id="PF20067">
    <property type="entry name" value="SSL_N"/>
    <property type="match status" value="1"/>
</dbReference>
<dbReference type="SUPFAM" id="SSF63829">
    <property type="entry name" value="Calcium-dependent phosphotriesterase"/>
    <property type="match status" value="1"/>
</dbReference>
<sequence>PPPALEGPLAVNTRLQAGRRLFAGELHGPESFTADQDGNVYTGTVDGKLWRIGPDDSLTLITHMGQNLPECGSSRSSDLEPLCGRPHGVRLDRGGQLIVADSYLGLHSVDPHSGEKTLLLANSQGKLSAGGVPFAFLNGLEISSQTGIIYFTDSSSRWGRRHVIELNALGRLLSFDPRTRTVNVLLDSLFMPNGIALSPDEDFLLLAETSMGRILRYWLKGPQAGSSEVVLDNMIGYPDNIRLSDHGTFLVGITTPRFRRPLPPFLDLIAPYPALKRFLAKLVPLSWYNLLLPRYALVLELGPDGEVVGSLHDPEGRLTWAISDVFQHRGRTYLGSTDLPFLPVLESDRR</sequence>
<keyword evidence="6" id="KW-1185">Reference proteome</keyword>
<dbReference type="Proteomes" id="UP000472267">
    <property type="component" value="Chromosome 17"/>
</dbReference>
<dbReference type="PANTHER" id="PTHR10426:SF20">
    <property type="entry name" value="ADIPOCYTE PLASMA MEMBRANE-ASSOCIATED PROTEIN"/>
    <property type="match status" value="1"/>
</dbReference>
<evidence type="ECO:0000259" key="4">
    <source>
        <dbReference type="Pfam" id="PF03088"/>
    </source>
</evidence>
<organism evidence="5 6">
    <name type="scientific">Salarias fasciatus</name>
    <name type="common">Jewelled blenny</name>
    <name type="synonym">Blennius fasciatus</name>
    <dbReference type="NCBI Taxonomy" id="181472"/>
    <lineage>
        <taxon>Eukaryota</taxon>
        <taxon>Metazoa</taxon>
        <taxon>Chordata</taxon>
        <taxon>Craniata</taxon>
        <taxon>Vertebrata</taxon>
        <taxon>Euteleostomi</taxon>
        <taxon>Actinopterygii</taxon>
        <taxon>Neopterygii</taxon>
        <taxon>Teleostei</taxon>
        <taxon>Neoteleostei</taxon>
        <taxon>Acanthomorphata</taxon>
        <taxon>Ovalentaria</taxon>
        <taxon>Blenniimorphae</taxon>
        <taxon>Blenniiformes</taxon>
        <taxon>Blennioidei</taxon>
        <taxon>Blenniidae</taxon>
        <taxon>Salariinae</taxon>
        <taxon>Salarias</taxon>
    </lineage>
</organism>
<dbReference type="InParanoid" id="A0A672GX24"/>
<proteinExistence type="inferred from homology"/>
<dbReference type="InterPro" id="IPR018119">
    <property type="entry name" value="Strictosidine_synth_cons-reg"/>
</dbReference>
<dbReference type="Ensembl" id="ENSSFAT00005016682.1">
    <property type="protein sequence ID" value="ENSSFAP00005016039.1"/>
    <property type="gene ID" value="ENSSFAG00005008524.1"/>
</dbReference>
<dbReference type="PANTHER" id="PTHR10426">
    <property type="entry name" value="STRICTOSIDINE SYNTHASE-RELATED"/>
    <property type="match status" value="1"/>
</dbReference>
<keyword evidence="2" id="KW-0732">Signal</keyword>
<reference evidence="5" key="1">
    <citation type="submission" date="2019-06" db="EMBL/GenBank/DDBJ databases">
        <authorList>
            <consortium name="Wellcome Sanger Institute Data Sharing"/>
        </authorList>
    </citation>
    <scope>NUCLEOTIDE SEQUENCE [LARGE SCALE GENOMIC DNA]</scope>
</reference>
<evidence type="ECO:0000313" key="5">
    <source>
        <dbReference type="Ensembl" id="ENSSFAP00005016039.1"/>
    </source>
</evidence>
<accession>A0A672GX24</accession>
<feature type="domain" description="Strictosidine synthase conserved region" evidence="4">
    <location>
        <begin position="138"/>
        <end position="222"/>
    </location>
</feature>
<keyword evidence="3" id="KW-0325">Glycoprotein</keyword>
<gene>
    <name evidence="5" type="primary">zgc:194209</name>
</gene>
<protein>
    <submittedName>
        <fullName evidence="5">Zgc:194209</fullName>
    </submittedName>
</protein>
<evidence type="ECO:0000313" key="6">
    <source>
        <dbReference type="Proteomes" id="UP000472267"/>
    </source>
</evidence>
<dbReference type="Pfam" id="PF03088">
    <property type="entry name" value="Str_synth"/>
    <property type="match status" value="1"/>
</dbReference>
<dbReference type="InterPro" id="IPR011042">
    <property type="entry name" value="6-blade_b-propeller_TolB-like"/>
</dbReference>
<evidence type="ECO:0000256" key="3">
    <source>
        <dbReference type="ARBA" id="ARBA00023180"/>
    </source>
</evidence>
<dbReference type="OMA" id="TFITQMG"/>
<evidence type="ECO:0000256" key="1">
    <source>
        <dbReference type="ARBA" id="ARBA00009191"/>
    </source>
</evidence>
<reference evidence="5" key="2">
    <citation type="submission" date="2025-08" db="UniProtKB">
        <authorList>
            <consortium name="Ensembl"/>
        </authorList>
    </citation>
    <scope>IDENTIFICATION</scope>
</reference>
<name>A0A672GX24_SALFA</name>
<dbReference type="FunFam" id="2.120.10.30:FF:000032">
    <property type="entry name" value="Protein STRICTOSIDINE SYNTHASE-LIKE 13"/>
    <property type="match status" value="1"/>
</dbReference>
<comment type="similarity">
    <text evidence="1">Belongs to the strictosidine synthase family.</text>
</comment>
<dbReference type="GO" id="GO:0016787">
    <property type="term" value="F:hydrolase activity"/>
    <property type="evidence" value="ECO:0007669"/>
    <property type="project" value="TreeGrafter"/>
</dbReference>